<gene>
    <name evidence="1" type="ORF">SSYIS1_02110</name>
</gene>
<evidence type="ECO:0000313" key="2">
    <source>
        <dbReference type="Proteomes" id="UP000324392"/>
    </source>
</evidence>
<evidence type="ECO:0000313" key="1">
    <source>
        <dbReference type="EMBL" id="BBI91156.1"/>
    </source>
</evidence>
<accession>A0A455VK31</accession>
<dbReference type="Proteomes" id="UP000324392">
    <property type="component" value="Chromosome"/>
</dbReference>
<reference evidence="1 2" key="1">
    <citation type="submission" date="2019-03" db="EMBL/GenBank/DDBJ databases">
        <title>The genome sequence of Candidatus Serratia symbiotica strain IS.</title>
        <authorList>
            <person name="Nikoh N."/>
            <person name="Koga R."/>
            <person name="Oshima K."/>
            <person name="Hattori M."/>
            <person name="Fukatsu T."/>
        </authorList>
    </citation>
    <scope>NUCLEOTIDE SEQUENCE [LARGE SCALE GENOMIC DNA]</scope>
    <source>
        <strain evidence="1 2">IS</strain>
    </source>
</reference>
<organism evidence="1 2">
    <name type="scientific">Serratia symbiotica</name>
    <dbReference type="NCBI Taxonomy" id="138074"/>
    <lineage>
        <taxon>Bacteria</taxon>
        <taxon>Pseudomonadati</taxon>
        <taxon>Pseudomonadota</taxon>
        <taxon>Gammaproteobacteria</taxon>
        <taxon>Enterobacterales</taxon>
        <taxon>Yersiniaceae</taxon>
        <taxon>Serratia</taxon>
    </lineage>
</organism>
<dbReference type="EMBL" id="AP019531">
    <property type="protein sequence ID" value="BBI91156.1"/>
    <property type="molecule type" value="Genomic_DNA"/>
</dbReference>
<name>A0A455VK31_9GAMM</name>
<proteinExistence type="predicted"/>
<protein>
    <submittedName>
        <fullName evidence="1">Uncharacterized protein</fullName>
    </submittedName>
</protein>
<sequence length="58" mass="6712">MNFHNRCRFQVSRNIDGFNRFTAAQHLAGLKYKVAANSIMLVELLSFHACYPIDVLLR</sequence>
<dbReference type="AlphaFoldDB" id="A0A455VK31"/>